<evidence type="ECO:0000313" key="4">
    <source>
        <dbReference type="EMBL" id="MBB6226099.1"/>
    </source>
</evidence>
<dbReference type="Gene3D" id="1.20.140.160">
    <property type="match status" value="1"/>
</dbReference>
<dbReference type="Pfam" id="PF00072">
    <property type="entry name" value="Response_reg"/>
    <property type="match status" value="1"/>
</dbReference>
<dbReference type="Pfam" id="PF22233">
    <property type="entry name" value="PhyR_sigma-like"/>
    <property type="match status" value="1"/>
</dbReference>
<evidence type="ECO:0000256" key="1">
    <source>
        <dbReference type="ARBA" id="ARBA00022553"/>
    </source>
</evidence>
<keyword evidence="5" id="KW-1185">Reference proteome</keyword>
<dbReference type="GO" id="GO:0000160">
    <property type="term" value="P:phosphorelay signal transduction system"/>
    <property type="evidence" value="ECO:0007669"/>
    <property type="project" value="InterPro"/>
</dbReference>
<dbReference type="PANTHER" id="PTHR44591">
    <property type="entry name" value="STRESS RESPONSE REGULATOR PROTEIN 1"/>
    <property type="match status" value="1"/>
</dbReference>
<dbReference type="AlphaFoldDB" id="A0A841KZV6"/>
<dbReference type="InterPro" id="IPR050595">
    <property type="entry name" value="Bact_response_regulator"/>
</dbReference>
<dbReference type="Proteomes" id="UP000538147">
    <property type="component" value="Unassembled WGS sequence"/>
</dbReference>
<evidence type="ECO:0000313" key="5">
    <source>
        <dbReference type="Proteomes" id="UP000538147"/>
    </source>
</evidence>
<dbReference type="CDD" id="cd17540">
    <property type="entry name" value="REC_PhyR"/>
    <property type="match status" value="1"/>
</dbReference>
<dbReference type="InterPro" id="IPR053867">
    <property type="entry name" value="PhyR_sigma4"/>
</dbReference>
<evidence type="ECO:0000259" key="3">
    <source>
        <dbReference type="PROSITE" id="PS50110"/>
    </source>
</evidence>
<sequence>MRLTLETILIEPEHLPGSYSADDKRPKLALFRLFHSVLQTAELPSPSLPATEIYDMPPGGMEALLLTVVEGFSLAETAFILDETEEVIAGQVSRAKAAIAETIRSRVLIIEDEPLIAMHLEQIVEDMGHEVSGMAMTHEDATIRAHEVLPELVLADIQLADGSSGLDAAREILETFDVPVIFITAYPERLLTGERPEPAYLVTKPFKAETVIATIGQALMARSFKRAETN</sequence>
<proteinExistence type="predicted"/>
<feature type="domain" description="Response regulatory" evidence="3">
    <location>
        <begin position="106"/>
        <end position="219"/>
    </location>
</feature>
<evidence type="ECO:0000256" key="2">
    <source>
        <dbReference type="PROSITE-ProRule" id="PRU00169"/>
    </source>
</evidence>
<dbReference type="PANTHER" id="PTHR44591:SF3">
    <property type="entry name" value="RESPONSE REGULATORY DOMAIN-CONTAINING PROTEIN"/>
    <property type="match status" value="1"/>
</dbReference>
<dbReference type="InterPro" id="IPR011006">
    <property type="entry name" value="CheY-like_superfamily"/>
</dbReference>
<dbReference type="NCBIfam" id="NF006623">
    <property type="entry name" value="PRK09191.1"/>
    <property type="match status" value="1"/>
</dbReference>
<dbReference type="InterPro" id="IPR001789">
    <property type="entry name" value="Sig_transdc_resp-reg_receiver"/>
</dbReference>
<dbReference type="PROSITE" id="PS50110">
    <property type="entry name" value="RESPONSE_REGULATORY"/>
    <property type="match status" value="1"/>
</dbReference>
<dbReference type="SMART" id="SM00448">
    <property type="entry name" value="REC"/>
    <property type="match status" value="1"/>
</dbReference>
<protein>
    <submittedName>
        <fullName evidence="4">CheY-like chemotaxis protein</fullName>
    </submittedName>
</protein>
<dbReference type="Gene3D" id="3.40.50.2300">
    <property type="match status" value="1"/>
</dbReference>
<accession>A0A841KZV6</accession>
<feature type="modified residue" description="4-aspartylphosphate" evidence="2">
    <location>
        <position position="156"/>
    </location>
</feature>
<keyword evidence="1 2" id="KW-0597">Phosphoprotein</keyword>
<name>A0A841KZV6_9SPHN</name>
<gene>
    <name evidence="4" type="ORF">FHS79_000252</name>
</gene>
<organism evidence="4 5">
    <name type="scientific">Polymorphobacter multimanifer</name>
    <dbReference type="NCBI Taxonomy" id="1070431"/>
    <lineage>
        <taxon>Bacteria</taxon>
        <taxon>Pseudomonadati</taxon>
        <taxon>Pseudomonadota</taxon>
        <taxon>Alphaproteobacteria</taxon>
        <taxon>Sphingomonadales</taxon>
        <taxon>Sphingosinicellaceae</taxon>
        <taxon>Polymorphobacter</taxon>
    </lineage>
</organism>
<reference evidence="4 5" key="1">
    <citation type="submission" date="2020-08" db="EMBL/GenBank/DDBJ databases">
        <title>Genomic Encyclopedia of Type Strains, Phase IV (KMG-IV): sequencing the most valuable type-strain genomes for metagenomic binning, comparative biology and taxonomic classification.</title>
        <authorList>
            <person name="Goeker M."/>
        </authorList>
    </citation>
    <scope>NUCLEOTIDE SEQUENCE [LARGE SCALE GENOMIC DNA]</scope>
    <source>
        <strain evidence="4 5">DSM 102189</strain>
    </source>
</reference>
<dbReference type="SUPFAM" id="SSF52172">
    <property type="entry name" value="CheY-like"/>
    <property type="match status" value="1"/>
</dbReference>
<dbReference type="EMBL" id="JACIIV010000002">
    <property type="protein sequence ID" value="MBB6226099.1"/>
    <property type="molecule type" value="Genomic_DNA"/>
</dbReference>
<comment type="caution">
    <text evidence="4">The sequence shown here is derived from an EMBL/GenBank/DDBJ whole genome shotgun (WGS) entry which is preliminary data.</text>
</comment>